<feature type="region of interest" description="Disordered" evidence="1">
    <location>
        <begin position="1"/>
        <end position="35"/>
    </location>
</feature>
<gene>
    <name evidence="2" type="ORF">DPMN_147684</name>
</gene>
<evidence type="ECO:0000256" key="1">
    <source>
        <dbReference type="SAM" id="MobiDB-lite"/>
    </source>
</evidence>
<dbReference type="AlphaFoldDB" id="A0A9D4F8Q1"/>
<feature type="compositionally biased region" description="Polar residues" evidence="1">
    <location>
        <begin position="1"/>
        <end position="14"/>
    </location>
</feature>
<dbReference type="Proteomes" id="UP000828390">
    <property type="component" value="Unassembled WGS sequence"/>
</dbReference>
<evidence type="ECO:0000313" key="2">
    <source>
        <dbReference type="EMBL" id="KAH3794153.1"/>
    </source>
</evidence>
<keyword evidence="3" id="KW-1185">Reference proteome</keyword>
<dbReference type="EMBL" id="JAIWYP010000007">
    <property type="protein sequence ID" value="KAH3794153.1"/>
    <property type="molecule type" value="Genomic_DNA"/>
</dbReference>
<reference evidence="2" key="2">
    <citation type="submission" date="2020-11" db="EMBL/GenBank/DDBJ databases">
        <authorList>
            <person name="McCartney M.A."/>
            <person name="Auch B."/>
            <person name="Kono T."/>
            <person name="Mallez S."/>
            <person name="Becker A."/>
            <person name="Gohl D.M."/>
            <person name="Silverstein K.A.T."/>
            <person name="Koren S."/>
            <person name="Bechman K.B."/>
            <person name="Herman A."/>
            <person name="Abrahante J.E."/>
            <person name="Garbe J."/>
        </authorList>
    </citation>
    <scope>NUCLEOTIDE SEQUENCE</scope>
    <source>
        <strain evidence="2">Duluth1</strain>
        <tissue evidence="2">Whole animal</tissue>
    </source>
</reference>
<proteinExistence type="predicted"/>
<reference evidence="2" key="1">
    <citation type="journal article" date="2019" name="bioRxiv">
        <title>The Genome of the Zebra Mussel, Dreissena polymorpha: A Resource for Invasive Species Research.</title>
        <authorList>
            <person name="McCartney M.A."/>
            <person name="Auch B."/>
            <person name="Kono T."/>
            <person name="Mallez S."/>
            <person name="Zhang Y."/>
            <person name="Obille A."/>
            <person name="Becker A."/>
            <person name="Abrahante J.E."/>
            <person name="Garbe J."/>
            <person name="Badalamenti J.P."/>
            <person name="Herman A."/>
            <person name="Mangelson H."/>
            <person name="Liachko I."/>
            <person name="Sullivan S."/>
            <person name="Sone E.D."/>
            <person name="Koren S."/>
            <person name="Silverstein K.A.T."/>
            <person name="Beckman K.B."/>
            <person name="Gohl D.M."/>
        </authorList>
    </citation>
    <scope>NUCLEOTIDE SEQUENCE</scope>
    <source>
        <strain evidence="2">Duluth1</strain>
        <tissue evidence="2">Whole animal</tissue>
    </source>
</reference>
<evidence type="ECO:0000313" key="3">
    <source>
        <dbReference type="Proteomes" id="UP000828390"/>
    </source>
</evidence>
<protein>
    <submittedName>
        <fullName evidence="2">Uncharacterized protein</fullName>
    </submittedName>
</protein>
<name>A0A9D4F8Q1_DREPO</name>
<organism evidence="2 3">
    <name type="scientific">Dreissena polymorpha</name>
    <name type="common">Zebra mussel</name>
    <name type="synonym">Mytilus polymorpha</name>
    <dbReference type="NCBI Taxonomy" id="45954"/>
    <lineage>
        <taxon>Eukaryota</taxon>
        <taxon>Metazoa</taxon>
        <taxon>Spiralia</taxon>
        <taxon>Lophotrochozoa</taxon>
        <taxon>Mollusca</taxon>
        <taxon>Bivalvia</taxon>
        <taxon>Autobranchia</taxon>
        <taxon>Heteroconchia</taxon>
        <taxon>Euheterodonta</taxon>
        <taxon>Imparidentia</taxon>
        <taxon>Neoheterodontei</taxon>
        <taxon>Myida</taxon>
        <taxon>Dreissenoidea</taxon>
        <taxon>Dreissenidae</taxon>
        <taxon>Dreissena</taxon>
    </lineage>
</organism>
<accession>A0A9D4F8Q1</accession>
<comment type="caution">
    <text evidence="2">The sequence shown here is derived from an EMBL/GenBank/DDBJ whole genome shotgun (WGS) entry which is preliminary data.</text>
</comment>
<sequence>MSTGNSKLTLTSPGDVSVHRVPPSSRKSWSARANEDRSRALIGFPAPGGSHSLSPCTVL</sequence>